<organism evidence="2 3">
    <name type="scientific">Pagothenia borchgrevinki</name>
    <name type="common">Bald rockcod</name>
    <name type="synonym">Trematomus borchgrevinki</name>
    <dbReference type="NCBI Taxonomy" id="8213"/>
    <lineage>
        <taxon>Eukaryota</taxon>
        <taxon>Metazoa</taxon>
        <taxon>Chordata</taxon>
        <taxon>Craniata</taxon>
        <taxon>Vertebrata</taxon>
        <taxon>Euteleostomi</taxon>
        <taxon>Actinopterygii</taxon>
        <taxon>Neopterygii</taxon>
        <taxon>Teleostei</taxon>
        <taxon>Neoteleostei</taxon>
        <taxon>Acanthomorphata</taxon>
        <taxon>Eupercaria</taxon>
        <taxon>Perciformes</taxon>
        <taxon>Notothenioidei</taxon>
        <taxon>Nototheniidae</taxon>
        <taxon>Pagothenia</taxon>
    </lineage>
</organism>
<keyword evidence="1" id="KW-1133">Transmembrane helix</keyword>
<sequence>MGDPAWDYSEGCWGSADDGMGGGWNETTFQMYGLILTSSAALWVNCFPSSYRLRELSVIPVWSSYWLLYNYLHSSKNTARPFYYTLSSASSL</sequence>
<comment type="caution">
    <text evidence="2">The sequence shown here is derived from an EMBL/GenBank/DDBJ whole genome shotgun (WGS) entry which is preliminary data.</text>
</comment>
<dbReference type="AlphaFoldDB" id="A0ABD2FWP1"/>
<proteinExistence type="predicted"/>
<keyword evidence="1" id="KW-0472">Membrane</keyword>
<evidence type="ECO:0000256" key="1">
    <source>
        <dbReference type="SAM" id="Phobius"/>
    </source>
</evidence>
<evidence type="ECO:0000313" key="3">
    <source>
        <dbReference type="Proteomes" id="UP001619887"/>
    </source>
</evidence>
<gene>
    <name evidence="2" type="ORF">OYC64_013602</name>
</gene>
<feature type="transmembrane region" description="Helical" evidence="1">
    <location>
        <begin position="29"/>
        <end position="47"/>
    </location>
</feature>
<reference evidence="2 3" key="2">
    <citation type="journal article" date="2024" name="G3 (Bethesda)">
        <title>The genome of the cryopelagic Antarctic bald notothen, Trematomus borchgrevinki.</title>
        <authorList>
            <person name="Rayamajhi N."/>
            <person name="Rivera-Colon A.G."/>
            <person name="Minhas B.F."/>
            <person name="Cheng C.C."/>
            <person name="Catchen J.M."/>
        </authorList>
    </citation>
    <scope>NUCLEOTIDE SEQUENCE [LARGE SCALE GENOMIC DNA]</scope>
    <source>
        <strain evidence="2">AGRC-2024</strain>
    </source>
</reference>
<dbReference type="Proteomes" id="UP001619887">
    <property type="component" value="Unassembled WGS sequence"/>
</dbReference>
<keyword evidence="3" id="KW-1185">Reference proteome</keyword>
<dbReference type="EMBL" id="JBIYXZ010002087">
    <property type="protein sequence ID" value="KAL3045363.1"/>
    <property type="molecule type" value="Genomic_DNA"/>
</dbReference>
<keyword evidence="1" id="KW-0812">Transmembrane</keyword>
<accession>A0ABD2FWP1</accession>
<name>A0ABD2FWP1_PAGBO</name>
<reference evidence="2 3" key="1">
    <citation type="journal article" date="2022" name="G3 (Bethesda)">
        <title>Evaluating Illumina-, Nanopore-, and PacBio-based genome assembly strategies with the bald notothen, Trematomus borchgrevinki.</title>
        <authorList>
            <person name="Rayamajhi N."/>
            <person name="Cheng C.C."/>
            <person name="Catchen J.M."/>
        </authorList>
    </citation>
    <scope>NUCLEOTIDE SEQUENCE [LARGE SCALE GENOMIC DNA]</scope>
    <source>
        <strain evidence="2">AGRC-2024</strain>
    </source>
</reference>
<protein>
    <submittedName>
        <fullName evidence="2">Uncharacterized protein</fullName>
    </submittedName>
</protein>
<evidence type="ECO:0000313" key="2">
    <source>
        <dbReference type="EMBL" id="KAL3045363.1"/>
    </source>
</evidence>